<dbReference type="OrthoDB" id="9798842at2"/>
<evidence type="ECO:0000256" key="2">
    <source>
        <dbReference type="ARBA" id="ARBA00023186"/>
    </source>
</evidence>
<evidence type="ECO:0000313" key="5">
    <source>
        <dbReference type="Proteomes" id="UP000266934"/>
    </source>
</evidence>
<evidence type="ECO:0000256" key="1">
    <source>
        <dbReference type="ARBA" id="ARBA00007177"/>
    </source>
</evidence>
<organism evidence="4 5">
    <name type="scientific">Blastochloris tepida</name>
    <dbReference type="NCBI Taxonomy" id="2233851"/>
    <lineage>
        <taxon>Bacteria</taxon>
        <taxon>Pseudomonadati</taxon>
        <taxon>Pseudomonadota</taxon>
        <taxon>Alphaproteobacteria</taxon>
        <taxon>Hyphomicrobiales</taxon>
        <taxon>Blastochloridaceae</taxon>
        <taxon>Blastochloris</taxon>
    </lineage>
</organism>
<keyword evidence="3" id="KW-0963">Cytoplasm</keyword>
<dbReference type="Proteomes" id="UP000266934">
    <property type="component" value="Chromosome"/>
</dbReference>
<keyword evidence="5" id="KW-1185">Reference proteome</keyword>
<keyword evidence="3" id="KW-0996">Nickel insertion</keyword>
<evidence type="ECO:0000256" key="3">
    <source>
        <dbReference type="HAMAP-Rule" id="MF_01384"/>
    </source>
</evidence>
<comment type="function">
    <text evidence="3">Required for maturation of urease via the functional incorporation of the urease nickel metallocenter.</text>
</comment>
<proteinExistence type="inferred from homology"/>
<protein>
    <recommendedName>
        <fullName evidence="3">Urease accessory protein UreD</fullName>
    </recommendedName>
</protein>
<keyword evidence="2 3" id="KW-0143">Chaperone</keyword>
<dbReference type="RefSeq" id="WP_126401475.1">
    <property type="nucleotide sequence ID" value="NZ_AP018907.1"/>
</dbReference>
<dbReference type="Pfam" id="PF01774">
    <property type="entry name" value="UreD"/>
    <property type="match status" value="1"/>
</dbReference>
<comment type="similarity">
    <text evidence="1 3">Belongs to the UreD family.</text>
</comment>
<reference evidence="4 5" key="1">
    <citation type="submission" date="2018-08" db="EMBL/GenBank/DDBJ databases">
        <title>Complete genome sequencing of Blastochloris tepida GI.</title>
        <authorList>
            <person name="Tsukatani Y."/>
            <person name="Mori H."/>
        </authorList>
    </citation>
    <scope>NUCLEOTIDE SEQUENCE [LARGE SCALE GENOMIC DNA]</scope>
    <source>
        <strain evidence="4 5">GI</strain>
    </source>
</reference>
<gene>
    <name evidence="3 4" type="primary">ureD</name>
    <name evidence="4" type="ORF">BLTE_30570</name>
</gene>
<evidence type="ECO:0000313" key="4">
    <source>
        <dbReference type="EMBL" id="BBF94372.1"/>
    </source>
</evidence>
<comment type="subunit">
    <text evidence="3">UreD, UreF and UreG form a complex that acts as a GTP-hydrolysis-dependent molecular chaperone, activating the urease apoprotein by helping to assemble the nickel containing metallocenter of UreC. The UreE protein probably delivers the nickel.</text>
</comment>
<comment type="subcellular location">
    <subcellularLocation>
        <location evidence="3">Cytoplasm</location>
    </subcellularLocation>
</comment>
<sequence>MSAASSPSESSPQALQTLRVKGGVRAAFRAGPRGTFAATVHEADGWRVRFPDTGPGADCEAVILNTGGGIAGGDEVRLDFDLGPGARVTATSAAGERVYRALDVPARIATALRLAPGSALAWLPRETILSSGARLARRIEVEMAETATLSLLDILVLGRHGSGERMQAGMLDDLWAIRRGGRLVHAEAVRLDGAIADALARPAIAGGAHVIGTLLHVAPEAEACLERVRREIVGLGDVEIAASAWEGKLVLRALAGCGGRMRAAMQVALDALRGAPMPRAWMM</sequence>
<dbReference type="KEGG" id="blag:BLTE_30570"/>
<dbReference type="InterPro" id="IPR002669">
    <property type="entry name" value="UreD"/>
</dbReference>
<name>A0A348G489_9HYPH</name>
<dbReference type="PANTHER" id="PTHR33643:SF1">
    <property type="entry name" value="UREASE ACCESSORY PROTEIN D"/>
    <property type="match status" value="1"/>
</dbReference>
<dbReference type="PANTHER" id="PTHR33643">
    <property type="entry name" value="UREASE ACCESSORY PROTEIN D"/>
    <property type="match status" value="1"/>
</dbReference>
<accession>A0A348G489</accession>
<dbReference type="HAMAP" id="MF_01384">
    <property type="entry name" value="UreD"/>
    <property type="match status" value="1"/>
</dbReference>
<dbReference type="EMBL" id="AP018907">
    <property type="protein sequence ID" value="BBF94372.1"/>
    <property type="molecule type" value="Genomic_DNA"/>
</dbReference>
<dbReference type="AlphaFoldDB" id="A0A348G489"/>
<dbReference type="GO" id="GO:0016151">
    <property type="term" value="F:nickel cation binding"/>
    <property type="evidence" value="ECO:0007669"/>
    <property type="project" value="UniProtKB-UniRule"/>
</dbReference>
<dbReference type="GO" id="GO:0005737">
    <property type="term" value="C:cytoplasm"/>
    <property type="evidence" value="ECO:0007669"/>
    <property type="project" value="UniProtKB-SubCell"/>
</dbReference>